<feature type="domain" description="FAD-binding" evidence="1">
    <location>
        <begin position="5"/>
        <end position="335"/>
    </location>
</feature>
<dbReference type="EMBL" id="BAFO02000012">
    <property type="protein sequence ID" value="GAD82708.1"/>
    <property type="molecule type" value="Genomic_DNA"/>
</dbReference>
<gene>
    <name evidence="2" type="ORF">NCAST_12_00600</name>
</gene>
<name>U5E8C0_NOCAS</name>
<dbReference type="Proteomes" id="UP000017048">
    <property type="component" value="Unassembled WGS sequence"/>
</dbReference>
<reference evidence="2 3" key="1">
    <citation type="journal article" date="2014" name="BMC Genomics">
        <title>Genome based analysis of type-I polyketide synthase and nonribosomal peptide synthetase gene clusters in seven strains of five representative Nocardia species.</title>
        <authorList>
            <person name="Komaki H."/>
            <person name="Ichikawa N."/>
            <person name="Hosoyama A."/>
            <person name="Takahashi-Nakaguchi A."/>
            <person name="Matsuzawa T."/>
            <person name="Suzuki K."/>
            <person name="Fujita N."/>
            <person name="Gonoi T."/>
        </authorList>
    </citation>
    <scope>NUCLEOTIDE SEQUENCE [LARGE SCALE GENOMIC DNA]</scope>
    <source>
        <strain evidence="2 3">NBRC 15531</strain>
    </source>
</reference>
<dbReference type="InterPro" id="IPR036188">
    <property type="entry name" value="FAD/NAD-bd_sf"/>
</dbReference>
<dbReference type="Gene3D" id="3.50.50.60">
    <property type="entry name" value="FAD/NAD(P)-binding domain"/>
    <property type="match status" value="1"/>
</dbReference>
<dbReference type="STRING" id="1824.SAMN05444423_1011421"/>
<dbReference type="GO" id="GO:0071949">
    <property type="term" value="F:FAD binding"/>
    <property type="evidence" value="ECO:0007669"/>
    <property type="project" value="InterPro"/>
</dbReference>
<protein>
    <submittedName>
        <fullName evidence="2">Oxidoreductase</fullName>
    </submittedName>
</protein>
<evidence type="ECO:0000259" key="1">
    <source>
        <dbReference type="Pfam" id="PF01494"/>
    </source>
</evidence>
<dbReference type="AlphaFoldDB" id="U5E8C0"/>
<dbReference type="InterPro" id="IPR051704">
    <property type="entry name" value="FAD_aromatic-hydroxylase"/>
</dbReference>
<comment type="caution">
    <text evidence="2">The sequence shown here is derived from an EMBL/GenBank/DDBJ whole genome shotgun (WGS) entry which is preliminary data.</text>
</comment>
<keyword evidence="3" id="KW-1185">Reference proteome</keyword>
<dbReference type="eggNOG" id="COG0654">
    <property type="taxonomic scope" value="Bacteria"/>
</dbReference>
<accession>U5E8C0</accession>
<dbReference type="PRINTS" id="PR00420">
    <property type="entry name" value="RNGMNOXGNASE"/>
</dbReference>
<organism evidence="2 3">
    <name type="scientific">Nocardia asteroides NBRC 15531</name>
    <dbReference type="NCBI Taxonomy" id="1110697"/>
    <lineage>
        <taxon>Bacteria</taxon>
        <taxon>Bacillati</taxon>
        <taxon>Actinomycetota</taxon>
        <taxon>Actinomycetes</taxon>
        <taxon>Mycobacteriales</taxon>
        <taxon>Nocardiaceae</taxon>
        <taxon>Nocardia</taxon>
    </lineage>
</organism>
<proteinExistence type="predicted"/>
<evidence type="ECO:0000313" key="3">
    <source>
        <dbReference type="Proteomes" id="UP000017048"/>
    </source>
</evidence>
<dbReference type="InterPro" id="IPR002938">
    <property type="entry name" value="FAD-bd"/>
</dbReference>
<dbReference type="PANTHER" id="PTHR46865">
    <property type="entry name" value="OXIDOREDUCTASE-RELATED"/>
    <property type="match status" value="1"/>
</dbReference>
<evidence type="ECO:0000313" key="2">
    <source>
        <dbReference type="EMBL" id="GAD82708.1"/>
    </source>
</evidence>
<dbReference type="SUPFAM" id="SSF51905">
    <property type="entry name" value="FAD/NAD(P)-binding domain"/>
    <property type="match status" value="1"/>
</dbReference>
<sequence length="398" mass="43116">MRNQTVLISGASIAGPALAYWLHRYGFAVTVVERAPALRPGGQAVDFKGRTHLTVLERMGILDAVRARRTGTTDLAFVDDDGRELAQLSGDFTGGDIEILRGDLAEILYARTADTVDYVFGDTVTALTDTESGVRVEFERGPSRTFDLVIGADGIHSRVRRLAFGPESDYVHHLGHYYCVAGTSRWADAALPRERARGYAHNTPGKLAVDGGSKAQQMYLFASPTLEYDRDDIDAARRVITTTYADTGWHVPRMLADLAEFDEVYLDSISQVRMDGAYTRGRVALVGDSAYGNTLAGFGTGLAVVGAYVLAGELACAAGDHVAAFDAYERIMRRYAKIAGNSNTGRFLAPKTALGIKARNWFLGSPLFTLMLKYGDKAANDIDLIDYPSLVAATASHP</sequence>
<dbReference type="Gene3D" id="3.30.9.10">
    <property type="entry name" value="D-Amino Acid Oxidase, subunit A, domain 2"/>
    <property type="match status" value="1"/>
</dbReference>
<dbReference type="GeneID" id="91519546"/>
<dbReference type="Pfam" id="PF01494">
    <property type="entry name" value="FAD_binding_3"/>
    <property type="match status" value="1"/>
</dbReference>
<dbReference type="OrthoDB" id="3356051at2"/>
<dbReference type="RefSeq" id="WP_019048986.1">
    <property type="nucleotide sequence ID" value="NZ_BAFO02000012.1"/>
</dbReference>
<dbReference type="PANTHER" id="PTHR46865:SF2">
    <property type="entry name" value="MONOOXYGENASE"/>
    <property type="match status" value="1"/>
</dbReference>